<dbReference type="Gene3D" id="1.10.10.60">
    <property type="entry name" value="Homeodomain-like"/>
    <property type="match status" value="2"/>
</dbReference>
<proteinExistence type="predicted"/>
<feature type="non-terminal residue" evidence="5">
    <location>
        <position position="1"/>
    </location>
</feature>
<dbReference type="SUPFAM" id="SSF46689">
    <property type="entry name" value="Homeodomain-like"/>
    <property type="match status" value="2"/>
</dbReference>
<reference evidence="5" key="2">
    <citation type="journal article" date="2021" name="PeerJ">
        <title>Extensive microbial diversity within the chicken gut microbiome revealed by metagenomics and culture.</title>
        <authorList>
            <person name="Gilroy R."/>
            <person name="Ravi A."/>
            <person name="Getino M."/>
            <person name="Pursley I."/>
            <person name="Horton D.L."/>
            <person name="Alikhan N.F."/>
            <person name="Baker D."/>
            <person name="Gharbi K."/>
            <person name="Hall N."/>
            <person name="Watson M."/>
            <person name="Adriaenssens E.M."/>
            <person name="Foster-Nyarko E."/>
            <person name="Jarju S."/>
            <person name="Secka A."/>
            <person name="Antonio M."/>
            <person name="Oren A."/>
            <person name="Chaudhuri R.R."/>
            <person name="La Ragione R."/>
            <person name="Hildebrand F."/>
            <person name="Pallen M.J."/>
        </authorList>
    </citation>
    <scope>NUCLEOTIDE SEQUENCE</scope>
    <source>
        <strain evidence="5">ChiSjej3B21-11622</strain>
    </source>
</reference>
<dbReference type="InterPro" id="IPR018060">
    <property type="entry name" value="HTH_AraC"/>
</dbReference>
<dbReference type="Pfam" id="PF12833">
    <property type="entry name" value="HTH_18"/>
    <property type="match status" value="1"/>
</dbReference>
<protein>
    <submittedName>
        <fullName evidence="5">AraC family transcriptional regulator</fullName>
    </submittedName>
</protein>
<dbReference type="InterPro" id="IPR020449">
    <property type="entry name" value="Tscrpt_reg_AraC-type_HTH"/>
</dbReference>
<dbReference type="SMART" id="SM00342">
    <property type="entry name" value="HTH_ARAC"/>
    <property type="match status" value="1"/>
</dbReference>
<evidence type="ECO:0000256" key="1">
    <source>
        <dbReference type="ARBA" id="ARBA00023015"/>
    </source>
</evidence>
<dbReference type="GO" id="GO:0003700">
    <property type="term" value="F:DNA-binding transcription factor activity"/>
    <property type="evidence" value="ECO:0007669"/>
    <property type="project" value="InterPro"/>
</dbReference>
<dbReference type="PROSITE" id="PS01124">
    <property type="entry name" value="HTH_ARAC_FAMILY_2"/>
    <property type="match status" value="1"/>
</dbReference>
<accession>A0A9D0ZWI8</accession>
<comment type="caution">
    <text evidence="5">The sequence shown here is derived from an EMBL/GenBank/DDBJ whole genome shotgun (WGS) entry which is preliminary data.</text>
</comment>
<dbReference type="PRINTS" id="PR00032">
    <property type="entry name" value="HTHARAC"/>
</dbReference>
<dbReference type="PANTHER" id="PTHR43280:SF28">
    <property type="entry name" value="HTH-TYPE TRANSCRIPTIONAL ACTIVATOR RHAS"/>
    <property type="match status" value="1"/>
</dbReference>
<reference evidence="5" key="1">
    <citation type="submission" date="2020-10" db="EMBL/GenBank/DDBJ databases">
        <authorList>
            <person name="Gilroy R."/>
        </authorList>
    </citation>
    <scope>NUCLEOTIDE SEQUENCE</scope>
    <source>
        <strain evidence="5">ChiSjej3B21-11622</strain>
    </source>
</reference>
<keyword evidence="2" id="KW-0238">DNA-binding</keyword>
<dbReference type="PROSITE" id="PS00041">
    <property type="entry name" value="HTH_ARAC_FAMILY_1"/>
    <property type="match status" value="1"/>
</dbReference>
<evidence type="ECO:0000313" key="5">
    <source>
        <dbReference type="EMBL" id="HIQ97181.1"/>
    </source>
</evidence>
<feature type="domain" description="HTH araC/xylS-type" evidence="4">
    <location>
        <begin position="7"/>
        <end position="106"/>
    </location>
</feature>
<name>A0A9D0ZWI8_9FIRM</name>
<sequence>RKDQISFLLDSFIKKNYNQPINTQTLADQFGFTPAYLSKIFREFKNMSPTEYIVMLRIEKAKELLLQTPPILIKDISLAVGYEEPQYFSRVFKKSTGLSPRQFISQNTKQ</sequence>
<evidence type="ECO:0000256" key="2">
    <source>
        <dbReference type="ARBA" id="ARBA00023125"/>
    </source>
</evidence>
<keyword evidence="3" id="KW-0804">Transcription</keyword>
<dbReference type="Proteomes" id="UP000886886">
    <property type="component" value="Unassembled WGS sequence"/>
</dbReference>
<evidence type="ECO:0000313" key="6">
    <source>
        <dbReference type="Proteomes" id="UP000886886"/>
    </source>
</evidence>
<dbReference type="AlphaFoldDB" id="A0A9D0ZWI8"/>
<evidence type="ECO:0000259" key="4">
    <source>
        <dbReference type="PROSITE" id="PS01124"/>
    </source>
</evidence>
<gene>
    <name evidence="5" type="ORF">IAB26_11535</name>
</gene>
<dbReference type="EMBL" id="DVFT01000169">
    <property type="protein sequence ID" value="HIQ97181.1"/>
    <property type="molecule type" value="Genomic_DNA"/>
</dbReference>
<keyword evidence="1" id="KW-0805">Transcription regulation</keyword>
<dbReference type="PANTHER" id="PTHR43280">
    <property type="entry name" value="ARAC-FAMILY TRANSCRIPTIONAL REGULATOR"/>
    <property type="match status" value="1"/>
</dbReference>
<evidence type="ECO:0000256" key="3">
    <source>
        <dbReference type="ARBA" id="ARBA00023163"/>
    </source>
</evidence>
<dbReference type="InterPro" id="IPR018062">
    <property type="entry name" value="HTH_AraC-typ_CS"/>
</dbReference>
<dbReference type="GO" id="GO:0043565">
    <property type="term" value="F:sequence-specific DNA binding"/>
    <property type="evidence" value="ECO:0007669"/>
    <property type="project" value="InterPro"/>
</dbReference>
<organism evidence="5 6">
    <name type="scientific">Candidatus Limivivens merdigallinarum</name>
    <dbReference type="NCBI Taxonomy" id="2840859"/>
    <lineage>
        <taxon>Bacteria</taxon>
        <taxon>Bacillati</taxon>
        <taxon>Bacillota</taxon>
        <taxon>Clostridia</taxon>
        <taxon>Lachnospirales</taxon>
        <taxon>Lachnospiraceae</taxon>
        <taxon>Lachnospiraceae incertae sedis</taxon>
        <taxon>Candidatus Limivivens</taxon>
    </lineage>
</organism>
<dbReference type="InterPro" id="IPR009057">
    <property type="entry name" value="Homeodomain-like_sf"/>
</dbReference>